<keyword evidence="2" id="KW-1185">Reference proteome</keyword>
<accession>A0A0L0C7Q1</accession>
<dbReference type="EMBL" id="JRES01000798">
    <property type="protein sequence ID" value="KNC28305.1"/>
    <property type="molecule type" value="Genomic_DNA"/>
</dbReference>
<sequence length="63" mass="6842">MSNGPAKSSPVCVNGREISDRSDGKAAIIFRIFALSGIRQFAIDSFNQSGPNHQRWLLTSSFG</sequence>
<evidence type="ECO:0000313" key="1">
    <source>
        <dbReference type="EMBL" id="KNC28305.1"/>
    </source>
</evidence>
<comment type="caution">
    <text evidence="1">The sequence shown here is derived from an EMBL/GenBank/DDBJ whole genome shotgun (WGS) entry which is preliminary data.</text>
</comment>
<reference evidence="1 2" key="1">
    <citation type="journal article" date="2015" name="Nat. Commun.">
        <title>Lucilia cuprina genome unlocks parasitic fly biology to underpin future interventions.</title>
        <authorList>
            <person name="Anstead C.A."/>
            <person name="Korhonen P.K."/>
            <person name="Young N.D."/>
            <person name="Hall R.S."/>
            <person name="Jex A.R."/>
            <person name="Murali S.C."/>
            <person name="Hughes D.S."/>
            <person name="Lee S.F."/>
            <person name="Perry T."/>
            <person name="Stroehlein A.J."/>
            <person name="Ansell B.R."/>
            <person name="Breugelmans B."/>
            <person name="Hofmann A."/>
            <person name="Qu J."/>
            <person name="Dugan S."/>
            <person name="Lee S.L."/>
            <person name="Chao H."/>
            <person name="Dinh H."/>
            <person name="Han Y."/>
            <person name="Doddapaneni H.V."/>
            <person name="Worley K.C."/>
            <person name="Muzny D.M."/>
            <person name="Ioannidis P."/>
            <person name="Waterhouse R.M."/>
            <person name="Zdobnov E.M."/>
            <person name="James P.J."/>
            <person name="Bagnall N.H."/>
            <person name="Kotze A.C."/>
            <person name="Gibbs R.A."/>
            <person name="Richards S."/>
            <person name="Batterham P."/>
            <person name="Gasser R.B."/>
        </authorList>
    </citation>
    <scope>NUCLEOTIDE SEQUENCE [LARGE SCALE GENOMIC DNA]</scope>
    <source>
        <strain evidence="1 2">LS</strain>
        <tissue evidence="1">Full body</tissue>
    </source>
</reference>
<organism evidence="1 2">
    <name type="scientific">Lucilia cuprina</name>
    <name type="common">Green bottle fly</name>
    <name type="synonym">Australian sheep blowfly</name>
    <dbReference type="NCBI Taxonomy" id="7375"/>
    <lineage>
        <taxon>Eukaryota</taxon>
        <taxon>Metazoa</taxon>
        <taxon>Ecdysozoa</taxon>
        <taxon>Arthropoda</taxon>
        <taxon>Hexapoda</taxon>
        <taxon>Insecta</taxon>
        <taxon>Pterygota</taxon>
        <taxon>Neoptera</taxon>
        <taxon>Endopterygota</taxon>
        <taxon>Diptera</taxon>
        <taxon>Brachycera</taxon>
        <taxon>Muscomorpha</taxon>
        <taxon>Oestroidea</taxon>
        <taxon>Calliphoridae</taxon>
        <taxon>Luciliinae</taxon>
        <taxon>Lucilia</taxon>
    </lineage>
</organism>
<name>A0A0L0C7Q1_LUCCU</name>
<proteinExistence type="predicted"/>
<dbReference type="Proteomes" id="UP000037069">
    <property type="component" value="Unassembled WGS sequence"/>
</dbReference>
<protein>
    <submittedName>
        <fullName evidence="1">Uncharacterized protein</fullName>
    </submittedName>
</protein>
<dbReference type="AlphaFoldDB" id="A0A0L0C7Q1"/>
<evidence type="ECO:0000313" key="2">
    <source>
        <dbReference type="Proteomes" id="UP000037069"/>
    </source>
</evidence>
<gene>
    <name evidence="1" type="ORF">FF38_00886</name>
</gene>